<dbReference type="Gene3D" id="3.90.1720.10">
    <property type="entry name" value="endopeptidase domain like (from Nostoc punctiforme)"/>
    <property type="match status" value="1"/>
</dbReference>
<dbReference type="RefSeq" id="WP_160380649.1">
    <property type="nucleotide sequence ID" value="NZ_WNXQ01000001.1"/>
</dbReference>
<comment type="caution">
    <text evidence="6">The sequence shown here is derived from an EMBL/GenBank/DDBJ whole genome shotgun (WGS) entry which is preliminary data.</text>
</comment>
<evidence type="ECO:0000256" key="2">
    <source>
        <dbReference type="ARBA" id="ARBA00022670"/>
    </source>
</evidence>
<organism evidence="6 7">
    <name type="scientific">Pseudooceanicola pacificus</name>
    <dbReference type="NCBI Taxonomy" id="2676438"/>
    <lineage>
        <taxon>Bacteria</taxon>
        <taxon>Pseudomonadati</taxon>
        <taxon>Pseudomonadota</taxon>
        <taxon>Alphaproteobacteria</taxon>
        <taxon>Rhodobacterales</taxon>
        <taxon>Paracoccaceae</taxon>
        <taxon>Pseudooceanicola</taxon>
    </lineage>
</organism>
<keyword evidence="4" id="KW-0788">Thiol protease</keyword>
<keyword evidence="3 6" id="KW-0378">Hydrolase</keyword>
<evidence type="ECO:0000259" key="5">
    <source>
        <dbReference type="PROSITE" id="PS51935"/>
    </source>
</evidence>
<feature type="domain" description="NlpC/P60" evidence="5">
    <location>
        <begin position="153"/>
        <end position="276"/>
    </location>
</feature>
<dbReference type="InterPro" id="IPR000064">
    <property type="entry name" value="NLP_P60_dom"/>
</dbReference>
<dbReference type="SUPFAM" id="SSF54001">
    <property type="entry name" value="Cysteine proteinases"/>
    <property type="match status" value="1"/>
</dbReference>
<name>A0A844WA37_9RHOB</name>
<evidence type="ECO:0000313" key="7">
    <source>
        <dbReference type="Proteomes" id="UP000443843"/>
    </source>
</evidence>
<dbReference type="PANTHER" id="PTHR47359:SF3">
    <property type="entry name" value="NLP_P60 DOMAIN-CONTAINING PROTEIN-RELATED"/>
    <property type="match status" value="1"/>
</dbReference>
<keyword evidence="2" id="KW-0645">Protease</keyword>
<evidence type="ECO:0000256" key="3">
    <source>
        <dbReference type="ARBA" id="ARBA00022801"/>
    </source>
</evidence>
<dbReference type="PANTHER" id="PTHR47359">
    <property type="entry name" value="PEPTIDOGLYCAN DL-ENDOPEPTIDASE CWLO"/>
    <property type="match status" value="1"/>
</dbReference>
<dbReference type="Proteomes" id="UP000443843">
    <property type="component" value="Unassembled WGS sequence"/>
</dbReference>
<dbReference type="AlphaFoldDB" id="A0A844WA37"/>
<dbReference type="InterPro" id="IPR038765">
    <property type="entry name" value="Papain-like_cys_pep_sf"/>
</dbReference>
<dbReference type="Pfam" id="PF00877">
    <property type="entry name" value="NLPC_P60"/>
    <property type="match status" value="1"/>
</dbReference>
<proteinExistence type="inferred from homology"/>
<dbReference type="EMBL" id="WNXQ01000001">
    <property type="protein sequence ID" value="MWB76502.1"/>
    <property type="molecule type" value="Genomic_DNA"/>
</dbReference>
<dbReference type="InterPro" id="IPR051794">
    <property type="entry name" value="PG_Endopeptidase_C40"/>
</dbReference>
<keyword evidence="7" id="KW-1185">Reference proteome</keyword>
<evidence type="ECO:0000256" key="4">
    <source>
        <dbReference type="ARBA" id="ARBA00022807"/>
    </source>
</evidence>
<dbReference type="Pfam" id="PF18348">
    <property type="entry name" value="SH3_16"/>
    <property type="match status" value="1"/>
</dbReference>
<comment type="similarity">
    <text evidence="1">Belongs to the peptidase C40 family.</text>
</comment>
<evidence type="ECO:0000313" key="6">
    <source>
        <dbReference type="EMBL" id="MWB76502.1"/>
    </source>
</evidence>
<gene>
    <name evidence="6" type="ORF">GLS40_00535</name>
</gene>
<dbReference type="InterPro" id="IPR041382">
    <property type="entry name" value="SH3_16"/>
</dbReference>
<dbReference type="GO" id="GO:0006508">
    <property type="term" value="P:proteolysis"/>
    <property type="evidence" value="ECO:0007669"/>
    <property type="project" value="UniProtKB-KW"/>
</dbReference>
<sequence length="278" mass="29634">MTTPDRRRWPCNGRAAAARLRGQAEAERFVVPEPRSLAVALADLRNAPDGRRERQVVHGDPLDVIEDRDGWAFVESRKDGYTGYLPSAALGPATRPTHRVTAAASHVYAAADIKSPDLMPLTLGATVEVLETGPKFARIAAGYLPATHLGPLGQTGSDPVAVAERLIGTPYLWGGNSHAGIDCSGLVQAACLSCGIPCPGDSDMQERELGTALPADAALRRGDLIFWKGHVAWVADETRILHANAFHMAVAYEDREAAIARIALQGDGPVTARKRLPG</sequence>
<accession>A0A844WA37</accession>
<reference evidence="6 7" key="1">
    <citation type="submission" date="2019-11" db="EMBL/GenBank/DDBJ databases">
        <title>Pseudooceanicola pacifica sp. nov., isolated from deep-sea sediment of the Pacific Ocean.</title>
        <authorList>
            <person name="Lyu L."/>
        </authorList>
    </citation>
    <scope>NUCLEOTIDE SEQUENCE [LARGE SCALE GENOMIC DNA]</scope>
    <source>
        <strain evidence="6 7">216_PA32_1</strain>
    </source>
</reference>
<evidence type="ECO:0000256" key="1">
    <source>
        <dbReference type="ARBA" id="ARBA00007074"/>
    </source>
</evidence>
<protein>
    <submittedName>
        <fullName evidence="6">NLP/P60 hydrolase</fullName>
    </submittedName>
</protein>
<dbReference type="GO" id="GO:0008234">
    <property type="term" value="F:cysteine-type peptidase activity"/>
    <property type="evidence" value="ECO:0007669"/>
    <property type="project" value="UniProtKB-KW"/>
</dbReference>
<dbReference type="PROSITE" id="PS51935">
    <property type="entry name" value="NLPC_P60"/>
    <property type="match status" value="1"/>
</dbReference>